<dbReference type="EMBL" id="SLUM01000027">
    <property type="protein sequence ID" value="TCL53768.1"/>
    <property type="molecule type" value="Genomic_DNA"/>
</dbReference>
<dbReference type="AlphaFoldDB" id="A0A4R1QJF3"/>
<dbReference type="GO" id="GO:0004252">
    <property type="term" value="F:serine-type endopeptidase activity"/>
    <property type="evidence" value="ECO:0007669"/>
    <property type="project" value="InterPro"/>
</dbReference>
<feature type="transmembrane region" description="Helical" evidence="5">
    <location>
        <begin position="124"/>
        <end position="147"/>
    </location>
</feature>
<evidence type="ECO:0000313" key="7">
    <source>
        <dbReference type="EMBL" id="TCL53768.1"/>
    </source>
</evidence>
<accession>A0A4R1QJF3</accession>
<keyword evidence="4 5" id="KW-0472">Membrane</keyword>
<evidence type="ECO:0000259" key="6">
    <source>
        <dbReference type="Pfam" id="PF01694"/>
    </source>
</evidence>
<keyword evidence="2 5" id="KW-0812">Transmembrane</keyword>
<dbReference type="Proteomes" id="UP000295184">
    <property type="component" value="Unassembled WGS sequence"/>
</dbReference>
<comment type="subcellular location">
    <subcellularLocation>
        <location evidence="1">Membrane</location>
        <topology evidence="1">Multi-pass membrane protein</topology>
    </subcellularLocation>
</comment>
<evidence type="ECO:0000313" key="8">
    <source>
        <dbReference type="Proteomes" id="UP000295184"/>
    </source>
</evidence>
<dbReference type="OrthoDB" id="9778756at2"/>
<proteinExistence type="predicted"/>
<evidence type="ECO:0000256" key="1">
    <source>
        <dbReference type="ARBA" id="ARBA00004141"/>
    </source>
</evidence>
<name>A0A4R1QJF3_9FIRM</name>
<dbReference type="Pfam" id="PF01694">
    <property type="entry name" value="Rhomboid"/>
    <property type="match status" value="1"/>
</dbReference>
<comment type="caution">
    <text evidence="7">The sequence shown here is derived from an EMBL/GenBank/DDBJ whole genome shotgun (WGS) entry which is preliminary data.</text>
</comment>
<dbReference type="InterPro" id="IPR022764">
    <property type="entry name" value="Peptidase_S54_rhomboid_dom"/>
</dbReference>
<evidence type="ECO:0000256" key="5">
    <source>
        <dbReference type="SAM" id="Phobius"/>
    </source>
</evidence>
<dbReference type="GO" id="GO:0016020">
    <property type="term" value="C:membrane"/>
    <property type="evidence" value="ECO:0007669"/>
    <property type="project" value="UniProtKB-SubCell"/>
</dbReference>
<feature type="domain" description="Peptidase S54 rhomboid" evidence="6">
    <location>
        <begin position="55"/>
        <end position="186"/>
    </location>
</feature>
<dbReference type="Gene3D" id="1.20.1540.10">
    <property type="entry name" value="Rhomboid-like"/>
    <property type="match status" value="1"/>
</dbReference>
<dbReference type="RefSeq" id="WP_058963417.1">
    <property type="nucleotide sequence ID" value="NZ_CABKVM010000014.1"/>
</dbReference>
<evidence type="ECO:0000256" key="3">
    <source>
        <dbReference type="ARBA" id="ARBA00022989"/>
    </source>
</evidence>
<reference evidence="7 8" key="1">
    <citation type="submission" date="2019-03" db="EMBL/GenBank/DDBJ databases">
        <title>Genomic Encyclopedia of Type Strains, Phase IV (KMG-IV): sequencing the most valuable type-strain genomes for metagenomic binning, comparative biology and taxonomic classification.</title>
        <authorList>
            <person name="Goeker M."/>
        </authorList>
    </citation>
    <scope>NUCLEOTIDE SEQUENCE [LARGE SCALE GENOMIC DNA]</scope>
    <source>
        <strain evidence="7 8">DSM 100451</strain>
    </source>
</reference>
<keyword evidence="3 5" id="KW-1133">Transmembrane helix</keyword>
<evidence type="ECO:0000256" key="2">
    <source>
        <dbReference type="ARBA" id="ARBA00022692"/>
    </source>
</evidence>
<gene>
    <name evidence="7" type="ORF">EDD77_12715</name>
</gene>
<feature type="transmembrane region" description="Helical" evidence="5">
    <location>
        <begin position="21"/>
        <end position="45"/>
    </location>
</feature>
<organism evidence="7 8">
    <name type="scientific">Allofournierella massiliensis</name>
    <dbReference type="NCBI Taxonomy" id="1650663"/>
    <lineage>
        <taxon>Bacteria</taxon>
        <taxon>Bacillati</taxon>
        <taxon>Bacillota</taxon>
        <taxon>Clostridia</taxon>
        <taxon>Eubacteriales</taxon>
        <taxon>Oscillospiraceae</taxon>
        <taxon>Allofournierella</taxon>
    </lineage>
</organism>
<feature type="transmembrane region" description="Helical" evidence="5">
    <location>
        <begin position="154"/>
        <end position="170"/>
    </location>
</feature>
<dbReference type="SUPFAM" id="SSF144091">
    <property type="entry name" value="Rhomboid-like"/>
    <property type="match status" value="1"/>
</dbReference>
<feature type="transmembrane region" description="Helical" evidence="5">
    <location>
        <begin position="99"/>
        <end position="118"/>
    </location>
</feature>
<dbReference type="InterPro" id="IPR035952">
    <property type="entry name" value="Rhomboid-like_sf"/>
</dbReference>
<evidence type="ECO:0000256" key="4">
    <source>
        <dbReference type="ARBA" id="ARBA00023136"/>
    </source>
</evidence>
<feature type="transmembrane region" description="Helical" evidence="5">
    <location>
        <begin position="65"/>
        <end position="87"/>
    </location>
</feature>
<dbReference type="STRING" id="1650663.GCA_001486665_00928"/>
<protein>
    <submittedName>
        <fullName evidence="7">Rhomboid family protein</fullName>
    </submittedName>
</protein>
<feature type="transmembrane region" description="Helical" evidence="5">
    <location>
        <begin position="176"/>
        <end position="197"/>
    </location>
</feature>
<sequence>MNWLYKLERRFGRFGIPNLMLYVAAGQAIVWLVVMFAYYPLYFLLDLNRTGLFAGQVWRLVSFVFLPPLTTSPIYVVLEIYLLYWLGSALERTWGSFKFTVYFLLGMIGAWLGCLITGSAGNTALYYSLFFAFAYLYPETQLLLFFVLPVKVKWLGWISAVLYLFQWITAPLGQKLAMLAGLLGFWVFFGKGGIGRIRQKITDYRRRKAWQNQWRQ</sequence>